<reference evidence="6" key="1">
    <citation type="submission" date="2016-12" db="EMBL/GenBank/DDBJ databases">
        <title>Draft genome sequence of Roseomonas mucosa strain AU37, isolated from a peripheral intravenous catheter.</title>
        <authorList>
            <person name="Choudhury M.A."/>
            <person name="Sidjabat H.E."/>
            <person name="Wailan A.M."/>
            <person name="Zhang L."/>
            <person name="Marsh N.M."/>
            <person name="Rickard C.M."/>
            <person name="Davies M."/>
            <person name="Mcmillan D.J."/>
        </authorList>
    </citation>
    <scope>NUCLEOTIDE SEQUENCE [LARGE SCALE GENOMIC DNA]</scope>
    <source>
        <strain evidence="6">AU37</strain>
    </source>
</reference>
<dbReference type="Gene3D" id="1.10.10.10">
    <property type="entry name" value="Winged helix-like DNA-binding domain superfamily/Winged helix DNA-binding domain"/>
    <property type="match status" value="1"/>
</dbReference>
<dbReference type="GO" id="GO:0032993">
    <property type="term" value="C:protein-DNA complex"/>
    <property type="evidence" value="ECO:0007669"/>
    <property type="project" value="TreeGrafter"/>
</dbReference>
<dbReference type="Pfam" id="PF03466">
    <property type="entry name" value="LysR_substrate"/>
    <property type="match status" value="1"/>
</dbReference>
<dbReference type="GO" id="GO:0003700">
    <property type="term" value="F:DNA-binding transcription factor activity"/>
    <property type="evidence" value="ECO:0007669"/>
    <property type="project" value="InterPro"/>
</dbReference>
<evidence type="ECO:0000256" key="3">
    <source>
        <dbReference type="ARBA" id="ARBA00023125"/>
    </source>
</evidence>
<keyword evidence="7" id="KW-1185">Reference proteome</keyword>
<dbReference type="FunFam" id="1.10.10.10:FF:000001">
    <property type="entry name" value="LysR family transcriptional regulator"/>
    <property type="match status" value="1"/>
</dbReference>
<evidence type="ECO:0000259" key="5">
    <source>
        <dbReference type="PROSITE" id="PS50931"/>
    </source>
</evidence>
<dbReference type="InterPro" id="IPR000847">
    <property type="entry name" value="LysR_HTH_N"/>
</dbReference>
<evidence type="ECO:0000313" key="6">
    <source>
        <dbReference type="EMBL" id="ONH82793.1"/>
    </source>
</evidence>
<dbReference type="Proteomes" id="UP000054844">
    <property type="component" value="Unassembled WGS sequence"/>
</dbReference>
<dbReference type="SUPFAM" id="SSF53850">
    <property type="entry name" value="Periplasmic binding protein-like II"/>
    <property type="match status" value="1"/>
</dbReference>
<name>A0A1S8D395_9PROT</name>
<dbReference type="EMBL" id="LLWF02000041">
    <property type="protein sequence ID" value="ONH82793.1"/>
    <property type="molecule type" value="Genomic_DNA"/>
</dbReference>
<evidence type="ECO:0000256" key="4">
    <source>
        <dbReference type="ARBA" id="ARBA00023163"/>
    </source>
</evidence>
<protein>
    <submittedName>
        <fullName evidence="6">LysR family transcriptional regulator</fullName>
    </submittedName>
</protein>
<evidence type="ECO:0000313" key="7">
    <source>
        <dbReference type="Proteomes" id="UP000054844"/>
    </source>
</evidence>
<organism evidence="6 7">
    <name type="scientific">Roseomonas mucosa</name>
    <dbReference type="NCBI Taxonomy" id="207340"/>
    <lineage>
        <taxon>Bacteria</taxon>
        <taxon>Pseudomonadati</taxon>
        <taxon>Pseudomonadota</taxon>
        <taxon>Alphaproteobacteria</taxon>
        <taxon>Acetobacterales</taxon>
        <taxon>Roseomonadaceae</taxon>
        <taxon>Roseomonas</taxon>
    </lineage>
</organism>
<dbReference type="PANTHER" id="PTHR30346">
    <property type="entry name" value="TRANSCRIPTIONAL DUAL REGULATOR HCAR-RELATED"/>
    <property type="match status" value="1"/>
</dbReference>
<comment type="caution">
    <text evidence="6">The sequence shown here is derived from an EMBL/GenBank/DDBJ whole genome shotgun (WGS) entry which is preliminary data.</text>
</comment>
<dbReference type="PANTHER" id="PTHR30346:SF30">
    <property type="entry name" value="SMALL NEUTRAL PROTEASE REGULATORY PROTEIN"/>
    <property type="match status" value="1"/>
</dbReference>
<dbReference type="GO" id="GO:0003677">
    <property type="term" value="F:DNA binding"/>
    <property type="evidence" value="ECO:0007669"/>
    <property type="project" value="UniProtKB-KW"/>
</dbReference>
<dbReference type="Gene3D" id="3.40.190.10">
    <property type="entry name" value="Periplasmic binding protein-like II"/>
    <property type="match status" value="2"/>
</dbReference>
<gene>
    <name evidence="6" type="ORF">APZ41_012735</name>
</gene>
<dbReference type="OrthoDB" id="9811588at2"/>
<dbReference type="InterPro" id="IPR036390">
    <property type="entry name" value="WH_DNA-bd_sf"/>
</dbReference>
<comment type="similarity">
    <text evidence="1">Belongs to the LysR transcriptional regulatory family.</text>
</comment>
<proteinExistence type="inferred from homology"/>
<dbReference type="InterPro" id="IPR037410">
    <property type="entry name" value="BudR_PBP2"/>
</dbReference>
<keyword evidence="3" id="KW-0238">DNA-binding</keyword>
<evidence type="ECO:0000256" key="1">
    <source>
        <dbReference type="ARBA" id="ARBA00009437"/>
    </source>
</evidence>
<accession>A0A1S8D395</accession>
<keyword evidence="4" id="KW-0804">Transcription</keyword>
<keyword evidence="2" id="KW-0805">Transcription regulation</keyword>
<sequence>MEQPQDISSGYGTVIETRLLRYFVAVAEFGHLTRAAERLGIRQPPLSQQIRLLERQLGVTLFQRQPRGMALTESGAAFLAEARGILQRMDEAVAHVRGIAAGERGRIAIGFTGSAAFHPFVPSVLRSFRQSSPGVTLVLEESSSSELIQALEAERLDAAFIRAPSLSLPGLVAEAVLEERMLAALPTAHPLAPHGRGGRQPLPLAALRHETFILYRRHSGAGLYDGILSACRAAGFSPFIGQEAPRMLSTLSLVAAGLGISVVPVSMRRLNLEGVAYRALEPMPELVAPIHLAYRTGPLPETLCRFLAEIRCAGTDAIPPGGIGKQAE</sequence>
<dbReference type="SUPFAM" id="SSF46785">
    <property type="entry name" value="Winged helix' DNA-binding domain"/>
    <property type="match status" value="1"/>
</dbReference>
<dbReference type="InterPro" id="IPR036388">
    <property type="entry name" value="WH-like_DNA-bd_sf"/>
</dbReference>
<dbReference type="PROSITE" id="PS50931">
    <property type="entry name" value="HTH_LYSR"/>
    <property type="match status" value="1"/>
</dbReference>
<dbReference type="CDD" id="cd08451">
    <property type="entry name" value="PBP2_BudR"/>
    <property type="match status" value="1"/>
</dbReference>
<dbReference type="InterPro" id="IPR005119">
    <property type="entry name" value="LysR_subst-bd"/>
</dbReference>
<dbReference type="Pfam" id="PF00126">
    <property type="entry name" value="HTH_1"/>
    <property type="match status" value="1"/>
</dbReference>
<dbReference type="AlphaFoldDB" id="A0A1S8D395"/>
<dbReference type="PRINTS" id="PR00039">
    <property type="entry name" value="HTHLYSR"/>
</dbReference>
<feature type="domain" description="HTH lysR-type" evidence="5">
    <location>
        <begin position="15"/>
        <end position="72"/>
    </location>
</feature>
<evidence type="ECO:0000256" key="2">
    <source>
        <dbReference type="ARBA" id="ARBA00023015"/>
    </source>
</evidence>
<dbReference type="STRING" id="207340.APZ41_012735"/>